<dbReference type="InterPro" id="IPR017871">
    <property type="entry name" value="ABC_transporter-like_CS"/>
</dbReference>
<dbReference type="PANTHER" id="PTHR42798">
    <property type="entry name" value="LIPOPROTEIN-RELEASING SYSTEM ATP-BINDING PROTEIN LOLD"/>
    <property type="match status" value="1"/>
</dbReference>
<dbReference type="InterPro" id="IPR003593">
    <property type="entry name" value="AAA+_ATPase"/>
</dbReference>
<dbReference type="InterPro" id="IPR003439">
    <property type="entry name" value="ABC_transporter-like_ATP-bd"/>
</dbReference>
<dbReference type="PANTHER" id="PTHR42798:SF6">
    <property type="entry name" value="CELL DIVISION ATP-BINDING PROTEIN FTSE"/>
    <property type="match status" value="1"/>
</dbReference>
<dbReference type="KEGG" id="salq:SYNTR_1876"/>
<proteinExistence type="inferred from homology"/>
<dbReference type="CDD" id="cd03255">
    <property type="entry name" value="ABC_MJ0796_LolCDE_FtsE"/>
    <property type="match status" value="1"/>
</dbReference>
<dbReference type="GO" id="GO:0005524">
    <property type="term" value="F:ATP binding"/>
    <property type="evidence" value="ECO:0007669"/>
    <property type="project" value="UniProtKB-KW"/>
</dbReference>
<evidence type="ECO:0000313" key="6">
    <source>
        <dbReference type="EMBL" id="QGU00470.1"/>
    </source>
</evidence>
<dbReference type="EMBL" id="CP046457">
    <property type="protein sequence ID" value="QGU00470.1"/>
    <property type="molecule type" value="Genomic_DNA"/>
</dbReference>
<dbReference type="Pfam" id="PF00005">
    <property type="entry name" value="ABC_tran"/>
    <property type="match status" value="1"/>
</dbReference>
<dbReference type="PROSITE" id="PS00211">
    <property type="entry name" value="ABC_TRANSPORTER_1"/>
    <property type="match status" value="1"/>
</dbReference>
<feature type="domain" description="ABC transporter" evidence="5">
    <location>
        <begin position="4"/>
        <end position="237"/>
    </location>
</feature>
<evidence type="ECO:0000256" key="1">
    <source>
        <dbReference type="ARBA" id="ARBA00005417"/>
    </source>
</evidence>
<dbReference type="AlphaFoldDB" id="A0A6I6DKJ1"/>
<evidence type="ECO:0000256" key="2">
    <source>
        <dbReference type="ARBA" id="ARBA00022448"/>
    </source>
</evidence>
<organism evidence="6 7">
    <name type="scientific">Candidatus Syntrophocurvum alkaliphilum</name>
    <dbReference type="NCBI Taxonomy" id="2293317"/>
    <lineage>
        <taxon>Bacteria</taxon>
        <taxon>Bacillati</taxon>
        <taxon>Bacillota</taxon>
        <taxon>Clostridia</taxon>
        <taxon>Eubacteriales</taxon>
        <taxon>Syntrophomonadaceae</taxon>
        <taxon>Candidatus Syntrophocurvum</taxon>
    </lineage>
</organism>
<evidence type="ECO:0000256" key="3">
    <source>
        <dbReference type="ARBA" id="ARBA00022741"/>
    </source>
</evidence>
<dbReference type="SMART" id="SM00382">
    <property type="entry name" value="AAA"/>
    <property type="match status" value="1"/>
</dbReference>
<dbReference type="FunFam" id="3.40.50.300:FF:000032">
    <property type="entry name" value="Export ABC transporter ATP-binding protein"/>
    <property type="match status" value="1"/>
</dbReference>
<dbReference type="Gene3D" id="3.40.50.300">
    <property type="entry name" value="P-loop containing nucleotide triphosphate hydrolases"/>
    <property type="match status" value="1"/>
</dbReference>
<name>A0A6I6DKJ1_9FIRM</name>
<sequence>MALLELSDIYKSYKDGNVKVEALKGVSLSIEDGSFVSIMGPSGSGKSTLMNILGCLDVPTSGSYRIDNKQVEKLSDAELSDVRSEFMGFVFQQFHLISGLNALENVELPLIYQGMIGGKRKKLAKEALGSVGLGDRLYHKQSQLSGGEQQRVAIARAIVKNPKLVLADEPTGALDSKSGDNIMNIFRSLNEERKITIIQVTHEKAIAECSKLIYHLRDGEISDIEEIKADADKEEVI</sequence>
<dbReference type="RefSeq" id="WP_156204248.1">
    <property type="nucleotide sequence ID" value="NZ_CP046457.1"/>
</dbReference>
<protein>
    <submittedName>
        <fullName evidence="6">ABC-type antimicrobial peptide transport system, ATPase component</fullName>
    </submittedName>
</protein>
<dbReference type="PROSITE" id="PS50893">
    <property type="entry name" value="ABC_TRANSPORTER_2"/>
    <property type="match status" value="1"/>
</dbReference>
<keyword evidence="7" id="KW-1185">Reference proteome</keyword>
<evidence type="ECO:0000256" key="4">
    <source>
        <dbReference type="ARBA" id="ARBA00022840"/>
    </source>
</evidence>
<comment type="similarity">
    <text evidence="1">Belongs to the ABC transporter superfamily.</text>
</comment>
<evidence type="ECO:0000259" key="5">
    <source>
        <dbReference type="PROSITE" id="PS50893"/>
    </source>
</evidence>
<keyword evidence="3" id="KW-0547">Nucleotide-binding</keyword>
<dbReference type="SUPFAM" id="SSF52540">
    <property type="entry name" value="P-loop containing nucleoside triphosphate hydrolases"/>
    <property type="match status" value="1"/>
</dbReference>
<dbReference type="InterPro" id="IPR027417">
    <property type="entry name" value="P-loop_NTPase"/>
</dbReference>
<dbReference type="GO" id="GO:0098796">
    <property type="term" value="C:membrane protein complex"/>
    <property type="evidence" value="ECO:0007669"/>
    <property type="project" value="UniProtKB-ARBA"/>
</dbReference>
<reference evidence="7" key="1">
    <citation type="journal article" date="2019" name="Microbiology">
        <title>Complete Genome Sequence of an Uncultured Bacterium of the Candidate Phylum Bipolaricaulota.</title>
        <authorList>
            <person name="Kadnikov V.V."/>
            <person name="Mardanov A.V."/>
            <person name="Beletsky A.V."/>
            <person name="Frank Y.A."/>
            <person name="Karnachuk O.V."/>
            <person name="Ravin N.V."/>
        </authorList>
    </citation>
    <scope>NUCLEOTIDE SEQUENCE [LARGE SCALE GENOMIC DNA]</scope>
</reference>
<dbReference type="Proteomes" id="UP000426444">
    <property type="component" value="Chromosome"/>
</dbReference>
<dbReference type="GO" id="GO:0022857">
    <property type="term" value="F:transmembrane transporter activity"/>
    <property type="evidence" value="ECO:0007669"/>
    <property type="project" value="UniProtKB-ARBA"/>
</dbReference>
<gene>
    <name evidence="6" type="ORF">SYNTR_1876</name>
</gene>
<dbReference type="OrthoDB" id="9802264at2"/>
<keyword evidence="4" id="KW-0067">ATP-binding</keyword>
<accession>A0A6I6DKJ1</accession>
<dbReference type="GO" id="GO:0016887">
    <property type="term" value="F:ATP hydrolysis activity"/>
    <property type="evidence" value="ECO:0007669"/>
    <property type="project" value="InterPro"/>
</dbReference>
<evidence type="ECO:0000313" key="7">
    <source>
        <dbReference type="Proteomes" id="UP000426444"/>
    </source>
</evidence>
<keyword evidence="2" id="KW-0813">Transport</keyword>
<dbReference type="InterPro" id="IPR017911">
    <property type="entry name" value="MacB-like_ATP-bd"/>
</dbReference>